<comment type="similarity">
    <text evidence="2">Belongs to the cytochrome P450 family.</text>
</comment>
<accession>A0A2T9Z0P0</accession>
<evidence type="ECO:0000256" key="2">
    <source>
        <dbReference type="ARBA" id="ARBA00010617"/>
    </source>
</evidence>
<dbReference type="GO" id="GO:0016705">
    <property type="term" value="F:oxidoreductase activity, acting on paired donors, with incorporation or reduction of molecular oxygen"/>
    <property type="evidence" value="ECO:0007669"/>
    <property type="project" value="InterPro"/>
</dbReference>
<dbReference type="InterPro" id="IPR001128">
    <property type="entry name" value="Cyt_P450"/>
</dbReference>
<comment type="caution">
    <text evidence="4">The sequence shown here is derived from an EMBL/GenBank/DDBJ whole genome shotgun (WGS) entry which is preliminary data.</text>
</comment>
<dbReference type="GO" id="GO:0004497">
    <property type="term" value="F:monooxygenase activity"/>
    <property type="evidence" value="ECO:0007669"/>
    <property type="project" value="InterPro"/>
</dbReference>
<dbReference type="InterPro" id="IPR036396">
    <property type="entry name" value="Cyt_P450_sf"/>
</dbReference>
<dbReference type="EMBL" id="MBFR01000003">
    <property type="protein sequence ID" value="PVU98094.1"/>
    <property type="molecule type" value="Genomic_DNA"/>
</dbReference>
<organism evidence="4 5">
    <name type="scientific">Smittium simulii</name>
    <dbReference type="NCBI Taxonomy" id="133385"/>
    <lineage>
        <taxon>Eukaryota</taxon>
        <taxon>Fungi</taxon>
        <taxon>Fungi incertae sedis</taxon>
        <taxon>Zoopagomycota</taxon>
        <taxon>Kickxellomycotina</taxon>
        <taxon>Harpellomycetes</taxon>
        <taxon>Harpellales</taxon>
        <taxon>Legeriomycetaceae</taxon>
        <taxon>Smittium</taxon>
    </lineage>
</organism>
<keyword evidence="5" id="KW-1185">Reference proteome</keyword>
<dbReference type="OrthoDB" id="1844152at2759"/>
<dbReference type="GO" id="GO:0005506">
    <property type="term" value="F:iron ion binding"/>
    <property type="evidence" value="ECO:0007669"/>
    <property type="project" value="InterPro"/>
</dbReference>
<evidence type="ECO:0000313" key="5">
    <source>
        <dbReference type="Proteomes" id="UP000245383"/>
    </source>
</evidence>
<dbReference type="SUPFAM" id="SSF48264">
    <property type="entry name" value="Cytochrome P450"/>
    <property type="match status" value="1"/>
</dbReference>
<reference evidence="4 5" key="1">
    <citation type="journal article" date="2018" name="MBio">
        <title>Comparative Genomics Reveals the Core Gene Toolbox for the Fungus-Insect Symbiosis.</title>
        <authorList>
            <person name="Wang Y."/>
            <person name="Stata M."/>
            <person name="Wang W."/>
            <person name="Stajich J.E."/>
            <person name="White M.M."/>
            <person name="Moncalvo J.M."/>
        </authorList>
    </citation>
    <scope>NUCLEOTIDE SEQUENCE [LARGE SCALE GENOMIC DNA]</scope>
    <source>
        <strain evidence="4 5">SWE-8-4</strain>
    </source>
</reference>
<dbReference type="GO" id="GO:0020037">
    <property type="term" value="F:heme binding"/>
    <property type="evidence" value="ECO:0007669"/>
    <property type="project" value="InterPro"/>
</dbReference>
<protein>
    <submittedName>
        <fullName evidence="4">Uncharacterized protein</fullName>
    </submittedName>
</protein>
<gene>
    <name evidence="4" type="ORF">BB561_000113</name>
</gene>
<name>A0A2T9Z0P0_9FUNG</name>
<dbReference type="AlphaFoldDB" id="A0A2T9Z0P0"/>
<evidence type="ECO:0000256" key="3">
    <source>
        <dbReference type="ARBA" id="ARBA00022723"/>
    </source>
</evidence>
<proteinExistence type="inferred from homology"/>
<evidence type="ECO:0000313" key="4">
    <source>
        <dbReference type="EMBL" id="PVU98094.1"/>
    </source>
</evidence>
<evidence type="ECO:0000256" key="1">
    <source>
        <dbReference type="ARBA" id="ARBA00001971"/>
    </source>
</evidence>
<dbReference type="PANTHER" id="PTHR46206">
    <property type="entry name" value="CYTOCHROME P450"/>
    <property type="match status" value="1"/>
</dbReference>
<comment type="cofactor">
    <cofactor evidence="1">
        <name>heme</name>
        <dbReference type="ChEBI" id="CHEBI:30413"/>
    </cofactor>
</comment>
<dbReference type="Pfam" id="PF00067">
    <property type="entry name" value="p450"/>
    <property type="match status" value="1"/>
</dbReference>
<keyword evidence="3" id="KW-0479">Metal-binding</keyword>
<dbReference type="Gene3D" id="1.10.630.10">
    <property type="entry name" value="Cytochrome P450"/>
    <property type="match status" value="1"/>
</dbReference>
<dbReference type="Proteomes" id="UP000245383">
    <property type="component" value="Unassembled WGS sequence"/>
</dbReference>
<sequence>MNLTFKFLKTAIKDSAIPSYNKLKIAKKLCTDANANVETTVLNHRLNKRGTINQFDIIPNNFIVSDCHFIEFMSLPNSILDVEQAQKKTLFNPVIDYFNITFQKKICKTIGEMFSTVYLNDFIRADGIDILQAFDESVQEFGCNINSDTIKIQDTTEFISDFLYKNARLRIFGKRLSKHEDLLSQVKNLDFTVLLKTMSLFNYIKTAIKMYKIIELIGEELNHNKEENVKIKPQRGTINQFDIIPNNFIVSDCHFIEFMSLPTSILDVEQAQKKTLFNPVIDYFNITFQKKICKTIGEMFSTVYLNDFIRADGIDILQAFDESVQEFGCNINSDTIKIQDTTEFISDFLYKNARLRIFGKRLSKHEDLLSQVKNLDFTVLLKTMSLFNYIKTAIKMYKIIELIGEELNHNKEENVKIKPQCAIDIIKDQTQHFSQCDTTILAYSLQRLFWGMIAIPPTRIFNILVDIASQPYIYNLLLNEQEHTIYKHGKDITMHTLLEMKFLDAFIIESLNLSSPASCIHRKLNKPVVFSNGTSISSKSMISLNLFSRKHNNNNLKSKKAQNTLQFLQKKPKKDQMLDNLVWGFGEYVFLASLTKIVKVKMVDVSNKINQVSLNQTSLLKIVFPEFRP</sequence>